<keyword evidence="2" id="KW-0378">Hydrolase</keyword>
<dbReference type="EMBL" id="JAZHOG010000020">
    <property type="protein sequence ID" value="MEJ8569798.1"/>
    <property type="molecule type" value="Genomic_DNA"/>
</dbReference>
<keyword evidence="3" id="KW-1185">Reference proteome</keyword>
<proteinExistence type="predicted"/>
<reference evidence="2 3" key="1">
    <citation type="submission" date="2024-02" db="EMBL/GenBank/DDBJ databases">
        <title>A novel Wenzhouxiangellaceae bacterium, isolated from coastal sediments.</title>
        <authorList>
            <person name="Du Z.-J."/>
            <person name="Ye Y.-Q."/>
            <person name="Zhang X.-Y."/>
        </authorList>
    </citation>
    <scope>NUCLEOTIDE SEQUENCE [LARGE SCALE GENOMIC DNA]</scope>
    <source>
        <strain evidence="2 3">CH-27</strain>
    </source>
</reference>
<dbReference type="Gene3D" id="3.60.10.10">
    <property type="entry name" value="Endonuclease/exonuclease/phosphatase"/>
    <property type="match status" value="1"/>
</dbReference>
<evidence type="ECO:0000313" key="2">
    <source>
        <dbReference type="EMBL" id="MEJ8569798.1"/>
    </source>
</evidence>
<name>A0AAW9RHN4_9GAMM</name>
<feature type="domain" description="Endonuclease/exonuclease/phosphatase" evidence="1">
    <location>
        <begin position="34"/>
        <end position="384"/>
    </location>
</feature>
<organism evidence="2 3">
    <name type="scientific">Elongatibacter sediminis</name>
    <dbReference type="NCBI Taxonomy" id="3119006"/>
    <lineage>
        <taxon>Bacteria</taxon>
        <taxon>Pseudomonadati</taxon>
        <taxon>Pseudomonadota</taxon>
        <taxon>Gammaproteobacteria</taxon>
        <taxon>Chromatiales</taxon>
        <taxon>Wenzhouxiangellaceae</taxon>
        <taxon>Elongatibacter</taxon>
    </lineage>
</organism>
<keyword evidence="2" id="KW-0255">Endonuclease</keyword>
<dbReference type="AlphaFoldDB" id="A0AAW9RHN4"/>
<dbReference type="InterPro" id="IPR036691">
    <property type="entry name" value="Endo/exonu/phosph_ase_sf"/>
</dbReference>
<dbReference type="Proteomes" id="UP001359886">
    <property type="component" value="Unassembled WGS sequence"/>
</dbReference>
<dbReference type="Pfam" id="PF03372">
    <property type="entry name" value="Exo_endo_phos"/>
    <property type="match status" value="1"/>
</dbReference>
<dbReference type="SUPFAM" id="SSF56219">
    <property type="entry name" value="DNase I-like"/>
    <property type="match status" value="1"/>
</dbReference>
<accession>A0AAW9RHN4</accession>
<sequence length="393" mass="42903">MVPILVLALTLTGCASTANRNHTQPDPRDTLRIATFNIAMGREAAGALSRALASGDDPRLRQLASIVQTVRPDILLLNEFDYDPGIDAPALLNDRYLAIAAAGQTPIRYPYAFRAAVNTGIDSGRDLDRDGRTGDPGDAWGFGHFPGQYGMLLLSRHPIDEASVRTFQRFPWHHLPDAHRPQHPPGTNFHTDAVWRTLRLSSKSHWDVPVMIGERTLHVLAFHPTPPVFDGPEDRNGRRNYDEIRFWAEYLDSSNGFSPIDDAGISGGLAATADFVILGDFNADPNDGDSLPGAIGQLIDHPRIDASCVPRSTGAVIAARSQGGVNHRQTGEAAADTADFNDQRTGNLRLDHVLPARGLNVKDCGVFWPAPGEPGDEAITVSDHRLVWLDIFW</sequence>
<evidence type="ECO:0000313" key="3">
    <source>
        <dbReference type="Proteomes" id="UP001359886"/>
    </source>
</evidence>
<gene>
    <name evidence="2" type="ORF">V3330_19375</name>
</gene>
<dbReference type="InterPro" id="IPR005135">
    <property type="entry name" value="Endo/exonuclease/phosphatase"/>
</dbReference>
<keyword evidence="2" id="KW-0540">Nuclease</keyword>
<protein>
    <submittedName>
        <fullName evidence="2">Endonuclease/exonuclease/phosphatase family protein</fullName>
    </submittedName>
</protein>
<dbReference type="GO" id="GO:0004519">
    <property type="term" value="F:endonuclease activity"/>
    <property type="evidence" value="ECO:0007669"/>
    <property type="project" value="UniProtKB-KW"/>
</dbReference>
<dbReference type="RefSeq" id="WP_354697125.1">
    <property type="nucleotide sequence ID" value="NZ_JAZHOG010000020.1"/>
</dbReference>
<comment type="caution">
    <text evidence="2">The sequence shown here is derived from an EMBL/GenBank/DDBJ whole genome shotgun (WGS) entry which is preliminary data.</text>
</comment>
<evidence type="ECO:0000259" key="1">
    <source>
        <dbReference type="Pfam" id="PF03372"/>
    </source>
</evidence>